<dbReference type="Pfam" id="PF18962">
    <property type="entry name" value="Por_Secre_tail"/>
    <property type="match status" value="1"/>
</dbReference>
<proteinExistence type="predicted"/>
<sequence>MKTKLHAVAMLAVCIFAFAPHSNAQTTVTVDGSAAWIGYANIFDNGAYQFGNGWALADLKSVVDPISVTLYPNFNTYNASDPYWSNGELGNKTFEGNTFVENAALAGQTLTFTATVESNSFASGYTVIAFIKGLNPANGYSTDVLVTTPLVAGQTFSITAPNIPAGLLVQYGFSVTGLNGNPAHADELGNARVIPAALAVSQFSNENFEIFPNPASDNITIQAAKNIENIAVYNILGQEIMSRNPSASLVNVNISNLQNGIYIVKSTIAGKTKTTRIVKN</sequence>
<name>A0A1G8YJV9_9FLAO</name>
<feature type="chain" id="PRO_5011775917" evidence="2">
    <location>
        <begin position="25"/>
        <end position="280"/>
    </location>
</feature>
<keyword evidence="1 2" id="KW-0732">Signal</keyword>
<dbReference type="Proteomes" id="UP000199580">
    <property type="component" value="Unassembled WGS sequence"/>
</dbReference>
<evidence type="ECO:0000313" key="5">
    <source>
        <dbReference type="Proteomes" id="UP000199580"/>
    </source>
</evidence>
<dbReference type="OrthoDB" id="5381604at2"/>
<evidence type="ECO:0000259" key="3">
    <source>
        <dbReference type="Pfam" id="PF18962"/>
    </source>
</evidence>
<gene>
    <name evidence="4" type="ORF">SAMN04487935_2342</name>
</gene>
<reference evidence="4 5" key="1">
    <citation type="submission" date="2016-10" db="EMBL/GenBank/DDBJ databases">
        <authorList>
            <person name="de Groot N.N."/>
        </authorList>
    </citation>
    <scope>NUCLEOTIDE SEQUENCE [LARGE SCALE GENOMIC DNA]</scope>
    <source>
        <strain evidence="4 5">CGMCC 1.10076</strain>
    </source>
</reference>
<organism evidence="4 5">
    <name type="scientific">Flavobacterium noncentrifugens</name>
    <dbReference type="NCBI Taxonomy" id="1128970"/>
    <lineage>
        <taxon>Bacteria</taxon>
        <taxon>Pseudomonadati</taxon>
        <taxon>Bacteroidota</taxon>
        <taxon>Flavobacteriia</taxon>
        <taxon>Flavobacteriales</taxon>
        <taxon>Flavobacteriaceae</taxon>
        <taxon>Flavobacterium</taxon>
    </lineage>
</organism>
<evidence type="ECO:0000256" key="1">
    <source>
        <dbReference type="ARBA" id="ARBA00022729"/>
    </source>
</evidence>
<protein>
    <submittedName>
        <fullName evidence="4">Por secretion system C-terminal sorting domain-containing protein</fullName>
    </submittedName>
</protein>
<dbReference type="NCBIfam" id="TIGR04183">
    <property type="entry name" value="Por_Secre_tail"/>
    <property type="match status" value="1"/>
</dbReference>
<feature type="signal peptide" evidence="2">
    <location>
        <begin position="1"/>
        <end position="24"/>
    </location>
</feature>
<dbReference type="STRING" id="1128970.SAMN04487935_2342"/>
<dbReference type="EMBL" id="FNEZ01000003">
    <property type="protein sequence ID" value="SDK02465.1"/>
    <property type="molecule type" value="Genomic_DNA"/>
</dbReference>
<dbReference type="AlphaFoldDB" id="A0A1G8YJV9"/>
<dbReference type="RefSeq" id="WP_091395537.1">
    <property type="nucleotide sequence ID" value="NZ_BKAI01000006.1"/>
</dbReference>
<keyword evidence="5" id="KW-1185">Reference proteome</keyword>
<evidence type="ECO:0000313" key="4">
    <source>
        <dbReference type="EMBL" id="SDK02465.1"/>
    </source>
</evidence>
<dbReference type="InterPro" id="IPR026444">
    <property type="entry name" value="Secre_tail"/>
</dbReference>
<feature type="domain" description="Secretion system C-terminal sorting" evidence="3">
    <location>
        <begin position="210"/>
        <end position="277"/>
    </location>
</feature>
<accession>A0A1G8YJV9</accession>
<evidence type="ECO:0000256" key="2">
    <source>
        <dbReference type="SAM" id="SignalP"/>
    </source>
</evidence>